<organism evidence="2 3">
    <name type="scientific">Spodoptera frugiperda</name>
    <name type="common">Fall armyworm</name>
    <dbReference type="NCBI Taxonomy" id="7108"/>
    <lineage>
        <taxon>Eukaryota</taxon>
        <taxon>Metazoa</taxon>
        <taxon>Ecdysozoa</taxon>
        <taxon>Arthropoda</taxon>
        <taxon>Hexapoda</taxon>
        <taxon>Insecta</taxon>
        <taxon>Pterygota</taxon>
        <taxon>Neoptera</taxon>
        <taxon>Endopterygota</taxon>
        <taxon>Lepidoptera</taxon>
        <taxon>Glossata</taxon>
        <taxon>Ditrysia</taxon>
        <taxon>Noctuoidea</taxon>
        <taxon>Noctuidae</taxon>
        <taxon>Amphipyrinae</taxon>
        <taxon>Spodoptera</taxon>
    </lineage>
</organism>
<reference evidence="3" key="1">
    <citation type="submission" date="2025-08" db="UniProtKB">
        <authorList>
            <consortium name="RefSeq"/>
        </authorList>
    </citation>
    <scope>IDENTIFICATION</scope>
    <source>
        <tissue evidence="3">Whole larval tissue</tissue>
    </source>
</reference>
<dbReference type="OrthoDB" id="7025731at2759"/>
<keyword evidence="1" id="KW-0732">Signal</keyword>
<evidence type="ECO:0000313" key="2">
    <source>
        <dbReference type="Proteomes" id="UP000829999"/>
    </source>
</evidence>
<evidence type="ECO:0000313" key="3">
    <source>
        <dbReference type="RefSeq" id="XP_035436583.2"/>
    </source>
</evidence>
<sequence>MLSVCVIISVSFGLTLTSPVYNNPFYSNYGNVDYDNMVRVARNLMPKPVPESWFLRPLEANINSNDANTYSDTPSIIRLPTSGDLTVLDPLPQTSYFEHGIQAALPLEYELMNQKFSSPEWNNDYLRTSYETDMTNAQAYQGLNRGSMNTDVDPYEVDLYPMVHTSLSAALNPRPPANDVAPVLETEILETMPSLTTRGGYDIDVLNPENSGMMMPNSRLKRNFLQDLTHEAMMQNLLPTMPVPFARGAEISPVYYSGSPQSASLGEGAAMAIYPKSAVNTGAIPLLLRCSPNVVRGSLSNGYAEPSPQVAGVAYRENSKSPAKEYAHKV</sequence>
<feature type="chain" id="PRO_5040490833" evidence="1">
    <location>
        <begin position="18"/>
        <end position="330"/>
    </location>
</feature>
<dbReference type="GeneID" id="118266992"/>
<proteinExistence type="predicted"/>
<name>A0A9R0D174_SPOFR</name>
<dbReference type="AlphaFoldDB" id="A0A9R0D174"/>
<dbReference type="Proteomes" id="UP000829999">
    <property type="component" value="Chromosome 23"/>
</dbReference>
<protein>
    <submittedName>
        <fullName evidence="3">Uncharacterized protein LOC118266992</fullName>
    </submittedName>
</protein>
<dbReference type="RefSeq" id="XP_035436583.2">
    <property type="nucleotide sequence ID" value="XM_035580690.2"/>
</dbReference>
<keyword evidence="2" id="KW-1185">Reference proteome</keyword>
<feature type="signal peptide" evidence="1">
    <location>
        <begin position="1"/>
        <end position="17"/>
    </location>
</feature>
<accession>A0A9R0D174</accession>
<evidence type="ECO:0000256" key="1">
    <source>
        <dbReference type="SAM" id="SignalP"/>
    </source>
</evidence>
<gene>
    <name evidence="3" type="primary">LOC118266992</name>
</gene>